<name>A0AAV4S9M9_CAEEX</name>
<protein>
    <submittedName>
        <fullName evidence="1">Uncharacterized protein</fullName>
    </submittedName>
</protein>
<organism evidence="1 2">
    <name type="scientific">Caerostris extrusa</name>
    <name type="common">Bark spider</name>
    <name type="synonym">Caerostris bankana</name>
    <dbReference type="NCBI Taxonomy" id="172846"/>
    <lineage>
        <taxon>Eukaryota</taxon>
        <taxon>Metazoa</taxon>
        <taxon>Ecdysozoa</taxon>
        <taxon>Arthropoda</taxon>
        <taxon>Chelicerata</taxon>
        <taxon>Arachnida</taxon>
        <taxon>Araneae</taxon>
        <taxon>Araneomorphae</taxon>
        <taxon>Entelegynae</taxon>
        <taxon>Araneoidea</taxon>
        <taxon>Araneidae</taxon>
        <taxon>Caerostris</taxon>
    </lineage>
</organism>
<proteinExistence type="predicted"/>
<reference evidence="1 2" key="1">
    <citation type="submission" date="2021-06" db="EMBL/GenBank/DDBJ databases">
        <title>Caerostris extrusa draft genome.</title>
        <authorList>
            <person name="Kono N."/>
            <person name="Arakawa K."/>
        </authorList>
    </citation>
    <scope>NUCLEOTIDE SEQUENCE [LARGE SCALE GENOMIC DNA]</scope>
</reference>
<gene>
    <name evidence="1" type="ORF">CEXT_636341</name>
</gene>
<comment type="caution">
    <text evidence="1">The sequence shown here is derived from an EMBL/GenBank/DDBJ whole genome shotgun (WGS) entry which is preliminary data.</text>
</comment>
<evidence type="ECO:0000313" key="1">
    <source>
        <dbReference type="EMBL" id="GIY30232.1"/>
    </source>
</evidence>
<keyword evidence="2" id="KW-1185">Reference proteome</keyword>
<accession>A0AAV4S9M9</accession>
<dbReference type="Proteomes" id="UP001054945">
    <property type="component" value="Unassembled WGS sequence"/>
</dbReference>
<evidence type="ECO:0000313" key="2">
    <source>
        <dbReference type="Proteomes" id="UP001054945"/>
    </source>
</evidence>
<dbReference type="EMBL" id="BPLR01009195">
    <property type="protein sequence ID" value="GIY30232.1"/>
    <property type="molecule type" value="Genomic_DNA"/>
</dbReference>
<sequence>MAKGINEIAPLFGKGLFGRGINAELRDQKNTFQLPILLSLSSSKEAVIFNHHHEGLYRHLRPLCGCSPGQPSIPSSASPRFWSWGRNCSPGSPSTCCCTPASVPATATIPGPVVLQLRKTPAIPASAPIPGPTTVRPISSGLEENLLHEAGSILVVKVCFTSMESQ</sequence>
<dbReference type="AlphaFoldDB" id="A0AAV4S9M9"/>